<name>A0A453JIC0_AEGTS</name>
<organism evidence="1 2">
    <name type="scientific">Aegilops tauschii subsp. strangulata</name>
    <name type="common">Goatgrass</name>
    <dbReference type="NCBI Taxonomy" id="200361"/>
    <lineage>
        <taxon>Eukaryota</taxon>
        <taxon>Viridiplantae</taxon>
        <taxon>Streptophyta</taxon>
        <taxon>Embryophyta</taxon>
        <taxon>Tracheophyta</taxon>
        <taxon>Spermatophyta</taxon>
        <taxon>Magnoliopsida</taxon>
        <taxon>Liliopsida</taxon>
        <taxon>Poales</taxon>
        <taxon>Poaceae</taxon>
        <taxon>BOP clade</taxon>
        <taxon>Pooideae</taxon>
        <taxon>Triticodae</taxon>
        <taxon>Triticeae</taxon>
        <taxon>Triticinae</taxon>
        <taxon>Aegilops</taxon>
    </lineage>
</organism>
<protein>
    <submittedName>
        <fullName evidence="1">Uncharacterized protein</fullName>
    </submittedName>
</protein>
<reference evidence="2" key="2">
    <citation type="journal article" date="2017" name="Nat. Plants">
        <title>The Aegilops tauschii genome reveals multiple impacts of transposons.</title>
        <authorList>
            <person name="Zhao G."/>
            <person name="Zou C."/>
            <person name="Li K."/>
            <person name="Wang K."/>
            <person name="Li T."/>
            <person name="Gao L."/>
            <person name="Zhang X."/>
            <person name="Wang H."/>
            <person name="Yang Z."/>
            <person name="Liu X."/>
            <person name="Jiang W."/>
            <person name="Mao L."/>
            <person name="Kong X."/>
            <person name="Jiao Y."/>
            <person name="Jia J."/>
        </authorList>
    </citation>
    <scope>NUCLEOTIDE SEQUENCE [LARGE SCALE GENOMIC DNA]</scope>
    <source>
        <strain evidence="2">cv. AL8/78</strain>
    </source>
</reference>
<accession>A0A453JIC0</accession>
<dbReference type="Gramene" id="AET5Gv20045900.1">
    <property type="protein sequence ID" value="AET5Gv20045900.1"/>
    <property type="gene ID" value="AET5Gv20045900"/>
</dbReference>
<reference evidence="1" key="4">
    <citation type="submission" date="2019-03" db="UniProtKB">
        <authorList>
            <consortium name="EnsemblPlants"/>
        </authorList>
    </citation>
    <scope>IDENTIFICATION</scope>
</reference>
<evidence type="ECO:0000313" key="2">
    <source>
        <dbReference type="Proteomes" id="UP000015105"/>
    </source>
</evidence>
<dbReference type="AlphaFoldDB" id="A0A453JIC0"/>
<reference evidence="2" key="1">
    <citation type="journal article" date="2014" name="Science">
        <title>Ancient hybridizations among the ancestral genomes of bread wheat.</title>
        <authorList>
            <consortium name="International Wheat Genome Sequencing Consortium,"/>
            <person name="Marcussen T."/>
            <person name="Sandve S.R."/>
            <person name="Heier L."/>
            <person name="Spannagl M."/>
            <person name="Pfeifer M."/>
            <person name="Jakobsen K.S."/>
            <person name="Wulff B.B."/>
            <person name="Steuernagel B."/>
            <person name="Mayer K.F."/>
            <person name="Olsen O.A."/>
        </authorList>
    </citation>
    <scope>NUCLEOTIDE SEQUENCE [LARGE SCALE GENOMIC DNA]</scope>
    <source>
        <strain evidence="2">cv. AL8/78</strain>
    </source>
</reference>
<keyword evidence="2" id="KW-1185">Reference proteome</keyword>
<evidence type="ECO:0000313" key="1">
    <source>
        <dbReference type="EnsemblPlants" id="AET5Gv20045900.1"/>
    </source>
</evidence>
<proteinExistence type="predicted"/>
<reference evidence="1" key="3">
    <citation type="journal article" date="2017" name="Nature">
        <title>Genome sequence of the progenitor of the wheat D genome Aegilops tauschii.</title>
        <authorList>
            <person name="Luo M.C."/>
            <person name="Gu Y.Q."/>
            <person name="Puiu D."/>
            <person name="Wang H."/>
            <person name="Twardziok S.O."/>
            <person name="Deal K.R."/>
            <person name="Huo N."/>
            <person name="Zhu T."/>
            <person name="Wang L."/>
            <person name="Wang Y."/>
            <person name="McGuire P.E."/>
            <person name="Liu S."/>
            <person name="Long H."/>
            <person name="Ramasamy R.K."/>
            <person name="Rodriguez J.C."/>
            <person name="Van S.L."/>
            <person name="Yuan L."/>
            <person name="Wang Z."/>
            <person name="Xia Z."/>
            <person name="Xiao L."/>
            <person name="Anderson O.D."/>
            <person name="Ouyang S."/>
            <person name="Liang Y."/>
            <person name="Zimin A.V."/>
            <person name="Pertea G."/>
            <person name="Qi P."/>
            <person name="Bennetzen J.L."/>
            <person name="Dai X."/>
            <person name="Dawson M.W."/>
            <person name="Muller H.G."/>
            <person name="Kugler K."/>
            <person name="Rivarola-Duarte L."/>
            <person name="Spannagl M."/>
            <person name="Mayer K.F.X."/>
            <person name="Lu F.H."/>
            <person name="Bevan M.W."/>
            <person name="Leroy P."/>
            <person name="Li P."/>
            <person name="You F.M."/>
            <person name="Sun Q."/>
            <person name="Liu Z."/>
            <person name="Lyons E."/>
            <person name="Wicker T."/>
            <person name="Salzberg S.L."/>
            <person name="Devos K.M."/>
            <person name="Dvorak J."/>
        </authorList>
    </citation>
    <scope>NUCLEOTIDE SEQUENCE [LARGE SCALE GENOMIC DNA]</scope>
    <source>
        <strain evidence="1">cv. AL8/78</strain>
    </source>
</reference>
<sequence length="47" mass="4933">GHEVAELLLGPCTAAIEAHNLSCVHHLFYVLGELAAFSGDANHMMAA</sequence>
<dbReference type="EnsemblPlants" id="AET5Gv20045900.1">
    <property type="protein sequence ID" value="AET5Gv20045900.1"/>
    <property type="gene ID" value="AET5Gv20045900"/>
</dbReference>
<dbReference type="Proteomes" id="UP000015105">
    <property type="component" value="Chromosome 5D"/>
</dbReference>
<reference evidence="1" key="5">
    <citation type="journal article" date="2021" name="G3 (Bethesda)">
        <title>Aegilops tauschii genome assembly Aet v5.0 features greater sequence contiguity and improved annotation.</title>
        <authorList>
            <person name="Wang L."/>
            <person name="Zhu T."/>
            <person name="Rodriguez J.C."/>
            <person name="Deal K.R."/>
            <person name="Dubcovsky J."/>
            <person name="McGuire P.E."/>
            <person name="Lux T."/>
            <person name="Spannagl M."/>
            <person name="Mayer K.F.X."/>
            <person name="Baldrich P."/>
            <person name="Meyers B.C."/>
            <person name="Huo N."/>
            <person name="Gu Y.Q."/>
            <person name="Zhou H."/>
            <person name="Devos K.M."/>
            <person name="Bennetzen J.L."/>
            <person name="Unver T."/>
            <person name="Budak H."/>
            <person name="Gulick P.J."/>
            <person name="Galiba G."/>
            <person name="Kalapos B."/>
            <person name="Nelson D.R."/>
            <person name="Li P."/>
            <person name="You F.M."/>
            <person name="Luo M.C."/>
            <person name="Dvorak J."/>
        </authorList>
    </citation>
    <scope>NUCLEOTIDE SEQUENCE [LARGE SCALE GENOMIC DNA]</scope>
    <source>
        <strain evidence="1">cv. AL8/78</strain>
    </source>
</reference>